<dbReference type="SUPFAM" id="SSF53850">
    <property type="entry name" value="Periplasmic binding protein-like II"/>
    <property type="match status" value="1"/>
</dbReference>
<dbReference type="STRING" id="1549748.WH95_12145"/>
<evidence type="ECO:0000256" key="5">
    <source>
        <dbReference type="SAM" id="SignalP"/>
    </source>
</evidence>
<evidence type="ECO:0000313" key="7">
    <source>
        <dbReference type="Proteomes" id="UP000034491"/>
    </source>
</evidence>
<dbReference type="PATRIC" id="fig|1549748.8.peg.606"/>
<name>A0A0M2R814_9PROT</name>
<keyword evidence="7" id="KW-1185">Reference proteome</keyword>
<dbReference type="InterPro" id="IPR050490">
    <property type="entry name" value="Bact_solute-bd_prot1"/>
</dbReference>
<dbReference type="InterPro" id="IPR006059">
    <property type="entry name" value="SBP"/>
</dbReference>
<feature type="signal peptide" evidence="5">
    <location>
        <begin position="1"/>
        <end position="23"/>
    </location>
</feature>
<proteinExistence type="inferred from homology"/>
<dbReference type="Proteomes" id="UP000034491">
    <property type="component" value="Unassembled WGS sequence"/>
</dbReference>
<dbReference type="EMBL" id="LANI01000018">
    <property type="protein sequence ID" value="KKJ76554.1"/>
    <property type="molecule type" value="Genomic_DNA"/>
</dbReference>
<dbReference type="Pfam" id="PF01547">
    <property type="entry name" value="SBP_bac_1"/>
    <property type="match status" value="1"/>
</dbReference>
<dbReference type="OrthoDB" id="9808332at2"/>
<protein>
    <submittedName>
        <fullName evidence="6">ABC transporter substrate-binding protein</fullName>
    </submittedName>
</protein>
<dbReference type="PANTHER" id="PTHR43649">
    <property type="entry name" value="ARABINOSE-BINDING PROTEIN-RELATED"/>
    <property type="match status" value="1"/>
</dbReference>
<evidence type="ECO:0000313" key="6">
    <source>
        <dbReference type="EMBL" id="KKJ76554.1"/>
    </source>
</evidence>
<keyword evidence="4 5" id="KW-0732">Signal</keyword>
<comment type="similarity">
    <text evidence="2">Belongs to the bacterial solute-binding protein 1 family.</text>
</comment>
<reference evidence="6 7" key="1">
    <citation type="submission" date="2015-03" db="EMBL/GenBank/DDBJ databases">
        <title>Genome sequence of Kiloniella sp. P1-1, isolated from the gut microflora of Pacific white shrimp, Penaeus vannamei.</title>
        <authorList>
            <person name="Shao Z."/>
            <person name="Wang L."/>
            <person name="Li X."/>
        </authorList>
    </citation>
    <scope>NUCLEOTIDE SEQUENCE [LARGE SCALE GENOMIC DNA]</scope>
    <source>
        <strain evidence="6 7">P1-1</strain>
    </source>
</reference>
<organism evidence="6 7">
    <name type="scientific">Kiloniella litopenaei</name>
    <dbReference type="NCBI Taxonomy" id="1549748"/>
    <lineage>
        <taxon>Bacteria</taxon>
        <taxon>Pseudomonadati</taxon>
        <taxon>Pseudomonadota</taxon>
        <taxon>Alphaproteobacteria</taxon>
        <taxon>Rhodospirillales</taxon>
        <taxon>Kiloniellaceae</taxon>
        <taxon>Kiloniella</taxon>
    </lineage>
</organism>
<gene>
    <name evidence="6" type="ORF">WH95_12145</name>
</gene>
<feature type="chain" id="PRO_5005640566" evidence="5">
    <location>
        <begin position="24"/>
        <end position="414"/>
    </location>
</feature>
<sequence>MKKSKLLMAAALGALVTTSPANAEKTQLSALFMAQAAYSEQDIETMTAAFEKANPSVDVKMEFVPYEALHDKIVLSHNAAEGYDVVLFDVIWPAEFAQYGLLTDVSDKINEATKEEILDGAWTTVEYGGKYYGMPWIVDTKYLFYNEKMLKEAGISKPPVTWSELTTQAKVIKDKGIVDYPLVWSWSQSEAVICDYATFLSAMGGEFLDADGKPVFQQGGGLKALEYMVDTIKLGLTNPNSREYSEEDVRRTFSSGQAAFAVNWTYMYNLANDPKESSVAGHVGIAPAPGVEGISSASAVNGSMGLGITSKSKHKDLAWKYIQHLSSKPVQENFAKLSLPVWKSSYDNPAVTKGQEELLKAAKVGLAAMYPRPTKASYQEMSSALQVAIQEALLGSKEPADALNEAADVAADLD</sequence>
<evidence type="ECO:0000256" key="2">
    <source>
        <dbReference type="ARBA" id="ARBA00008520"/>
    </source>
</evidence>
<comment type="subcellular location">
    <subcellularLocation>
        <location evidence="1">Periplasm</location>
    </subcellularLocation>
</comment>
<accession>A0A0M2R814</accession>
<dbReference type="Gene3D" id="3.40.190.10">
    <property type="entry name" value="Periplasmic binding protein-like II"/>
    <property type="match status" value="2"/>
</dbReference>
<comment type="caution">
    <text evidence="6">The sequence shown here is derived from an EMBL/GenBank/DDBJ whole genome shotgun (WGS) entry which is preliminary data.</text>
</comment>
<evidence type="ECO:0000256" key="3">
    <source>
        <dbReference type="ARBA" id="ARBA00022448"/>
    </source>
</evidence>
<dbReference type="AlphaFoldDB" id="A0A0M2R814"/>
<dbReference type="PANTHER" id="PTHR43649:SF34">
    <property type="entry name" value="ABC TRANSPORTER PERIPLASMIC-BINDING PROTEIN YCJN-RELATED"/>
    <property type="match status" value="1"/>
</dbReference>
<dbReference type="RefSeq" id="WP_046507539.1">
    <property type="nucleotide sequence ID" value="NZ_LANI01000018.1"/>
</dbReference>
<dbReference type="GO" id="GO:0042597">
    <property type="term" value="C:periplasmic space"/>
    <property type="evidence" value="ECO:0007669"/>
    <property type="project" value="UniProtKB-SubCell"/>
</dbReference>
<evidence type="ECO:0000256" key="1">
    <source>
        <dbReference type="ARBA" id="ARBA00004418"/>
    </source>
</evidence>
<keyword evidence="3" id="KW-0813">Transport</keyword>
<evidence type="ECO:0000256" key="4">
    <source>
        <dbReference type="ARBA" id="ARBA00022729"/>
    </source>
</evidence>